<proteinExistence type="predicted"/>
<dbReference type="InterPro" id="IPR032710">
    <property type="entry name" value="NTF2-like_dom_sf"/>
</dbReference>
<dbReference type="SUPFAM" id="SSF54427">
    <property type="entry name" value="NTF2-like"/>
    <property type="match status" value="1"/>
</dbReference>
<protein>
    <recommendedName>
        <fullName evidence="1">SnoaL-like domain-containing protein</fullName>
    </recommendedName>
</protein>
<evidence type="ECO:0000313" key="3">
    <source>
        <dbReference type="Proteomes" id="UP000467006"/>
    </source>
</evidence>
<evidence type="ECO:0000259" key="1">
    <source>
        <dbReference type="Pfam" id="PF13577"/>
    </source>
</evidence>
<dbReference type="EMBL" id="AP022563">
    <property type="protein sequence ID" value="BBX17821.1"/>
    <property type="molecule type" value="Genomic_DNA"/>
</dbReference>
<organism evidence="2 3">
    <name type="scientific">Mycolicibacterium duvalii</name>
    <dbReference type="NCBI Taxonomy" id="39688"/>
    <lineage>
        <taxon>Bacteria</taxon>
        <taxon>Bacillati</taxon>
        <taxon>Actinomycetota</taxon>
        <taxon>Actinomycetes</taxon>
        <taxon>Mycobacteriales</taxon>
        <taxon>Mycobacteriaceae</taxon>
        <taxon>Mycolicibacterium</taxon>
    </lineage>
</organism>
<sequence length="174" mass="19282">MCRKPHGGGSLEGMTNEITLPEVQEFIASFWYHYDQGQFDVLGAYLAEDMRYLSRSDSGNCPFEELLAAEVQGGPETLAWLNQHRDENPYPLRHHATNIHRTGTDGDITTVRFYLYVNQVTNNVPFDVSSGVVDVGIRRAGGCLVFTSMTVILDAEDSIPFAQHRTKAATGVTA</sequence>
<name>A0A7I7K2X8_9MYCO</name>
<dbReference type="InterPro" id="IPR037401">
    <property type="entry name" value="SnoaL-like"/>
</dbReference>
<gene>
    <name evidence="2" type="ORF">MDUV_26810</name>
</gene>
<dbReference type="KEGG" id="mdu:MDUV_26810"/>
<dbReference type="Pfam" id="PF13577">
    <property type="entry name" value="SnoaL_4"/>
    <property type="match status" value="1"/>
</dbReference>
<dbReference type="Gene3D" id="3.10.450.50">
    <property type="match status" value="1"/>
</dbReference>
<dbReference type="AlphaFoldDB" id="A0A7I7K2X8"/>
<reference evidence="2 3" key="1">
    <citation type="journal article" date="2019" name="Emerg. Microbes Infect.">
        <title>Comprehensive subspecies identification of 175 nontuberculous mycobacteria species based on 7547 genomic profiles.</title>
        <authorList>
            <person name="Matsumoto Y."/>
            <person name="Kinjo T."/>
            <person name="Motooka D."/>
            <person name="Nabeya D."/>
            <person name="Jung N."/>
            <person name="Uechi K."/>
            <person name="Horii T."/>
            <person name="Iida T."/>
            <person name="Fujita J."/>
            <person name="Nakamura S."/>
        </authorList>
    </citation>
    <scope>NUCLEOTIDE SEQUENCE [LARGE SCALE GENOMIC DNA]</scope>
    <source>
        <strain evidence="2 3">JCM 6396</strain>
    </source>
</reference>
<accession>A0A7I7K2X8</accession>
<feature type="domain" description="SnoaL-like" evidence="1">
    <location>
        <begin position="22"/>
        <end position="123"/>
    </location>
</feature>
<dbReference type="Proteomes" id="UP000467006">
    <property type="component" value="Chromosome"/>
</dbReference>
<evidence type="ECO:0000313" key="2">
    <source>
        <dbReference type="EMBL" id="BBX17821.1"/>
    </source>
</evidence>
<keyword evidence="3" id="KW-1185">Reference proteome</keyword>